<dbReference type="AlphaFoldDB" id="A0A3N2D9A9"/>
<dbReference type="Gene3D" id="3.40.50.720">
    <property type="entry name" value="NAD(P)-binding Rossmann-like Domain"/>
    <property type="match status" value="1"/>
</dbReference>
<accession>A0A3N2D9A9</accession>
<sequence>MRVMVTGGTGTVGLAVVDLLAARGFDVVVYAASPSAPVARAIGGMARPVEIVEGDVRDGRRLREVMTSRRIHSVVHGAAITPGPERERDDPSTALAVNVVGPSTVLTAFDDTCQGRFVHLGSIAAYGSASVREDLLVEETGQERPESLYEITKLAGESAVLRVADLRGREAVSLRLGDVFGAWEHRTAVRDATSAPFQALAAALAGREIVLPRAGRKAWVYTLDVAESVVAALTAPRLDHAIVNVSSPFVWSVLEWSLALSEHLPGARVRVDEADANVRMFADNAPMSLERGVALGYRAAYGMPRALEHYLAWARDHPDFMA</sequence>
<dbReference type="InterPro" id="IPR001509">
    <property type="entry name" value="Epimerase_deHydtase"/>
</dbReference>
<organism evidence="4 5">
    <name type="scientific">Salana multivorans</name>
    <dbReference type="NCBI Taxonomy" id="120377"/>
    <lineage>
        <taxon>Bacteria</taxon>
        <taxon>Bacillati</taxon>
        <taxon>Actinomycetota</taxon>
        <taxon>Actinomycetes</taxon>
        <taxon>Micrococcales</taxon>
        <taxon>Beutenbergiaceae</taxon>
        <taxon>Salana</taxon>
    </lineage>
</organism>
<dbReference type="PANTHER" id="PTHR43103:SF3">
    <property type="entry name" value="ADP-L-GLYCERO-D-MANNO-HEPTOSE-6-EPIMERASE"/>
    <property type="match status" value="1"/>
</dbReference>
<feature type="domain" description="NAD-dependent epimerase/dehydratase" evidence="3">
    <location>
        <begin position="3"/>
        <end position="245"/>
    </location>
</feature>
<keyword evidence="5" id="KW-1185">Reference proteome</keyword>
<gene>
    <name evidence="4" type="ORF">EDD28_0797</name>
</gene>
<dbReference type="OrthoDB" id="9795501at2"/>
<evidence type="ECO:0000259" key="3">
    <source>
        <dbReference type="Pfam" id="PF01370"/>
    </source>
</evidence>
<dbReference type="EMBL" id="RKHQ01000001">
    <property type="protein sequence ID" value="ROR96218.1"/>
    <property type="molecule type" value="Genomic_DNA"/>
</dbReference>
<proteinExistence type="predicted"/>
<evidence type="ECO:0000313" key="5">
    <source>
        <dbReference type="Proteomes" id="UP000275356"/>
    </source>
</evidence>
<dbReference type="InterPro" id="IPR036291">
    <property type="entry name" value="NAD(P)-bd_dom_sf"/>
</dbReference>
<name>A0A3N2D9A9_9MICO</name>
<evidence type="ECO:0000256" key="2">
    <source>
        <dbReference type="ARBA" id="ARBA00023277"/>
    </source>
</evidence>
<dbReference type="CDD" id="cd08946">
    <property type="entry name" value="SDR_e"/>
    <property type="match status" value="1"/>
</dbReference>
<comment type="caution">
    <text evidence="4">The sequence shown here is derived from an EMBL/GenBank/DDBJ whole genome shotgun (WGS) entry which is preliminary data.</text>
</comment>
<evidence type="ECO:0000313" key="4">
    <source>
        <dbReference type="EMBL" id="ROR96218.1"/>
    </source>
</evidence>
<dbReference type="SUPFAM" id="SSF51735">
    <property type="entry name" value="NAD(P)-binding Rossmann-fold domains"/>
    <property type="match status" value="1"/>
</dbReference>
<protein>
    <submittedName>
        <fullName evidence="4">UDP-glucuronate 4-epimerase</fullName>
    </submittedName>
</protein>
<dbReference type="Proteomes" id="UP000275356">
    <property type="component" value="Unassembled WGS sequence"/>
</dbReference>
<keyword evidence="1" id="KW-0521">NADP</keyword>
<dbReference type="PANTHER" id="PTHR43103">
    <property type="entry name" value="NUCLEOSIDE-DIPHOSPHATE-SUGAR EPIMERASE"/>
    <property type="match status" value="1"/>
</dbReference>
<evidence type="ECO:0000256" key="1">
    <source>
        <dbReference type="ARBA" id="ARBA00022857"/>
    </source>
</evidence>
<keyword evidence="2" id="KW-0119">Carbohydrate metabolism</keyword>
<reference evidence="4 5" key="1">
    <citation type="submission" date="2018-11" db="EMBL/GenBank/DDBJ databases">
        <title>Sequencing the genomes of 1000 actinobacteria strains.</title>
        <authorList>
            <person name="Klenk H.-P."/>
        </authorList>
    </citation>
    <scope>NUCLEOTIDE SEQUENCE [LARGE SCALE GENOMIC DNA]</scope>
    <source>
        <strain evidence="4 5">DSM 13521</strain>
    </source>
</reference>
<dbReference type="RefSeq" id="WP_123738432.1">
    <property type="nucleotide sequence ID" value="NZ_RKHQ01000001.1"/>
</dbReference>
<dbReference type="Pfam" id="PF01370">
    <property type="entry name" value="Epimerase"/>
    <property type="match status" value="1"/>
</dbReference>